<dbReference type="OrthoDB" id="265044at2759"/>
<dbReference type="GO" id="GO:0003924">
    <property type="term" value="F:GTPase activity"/>
    <property type="evidence" value="ECO:0007669"/>
    <property type="project" value="InterPro"/>
</dbReference>
<dbReference type="HOGENOM" id="CLU_1732518_0_0_1"/>
<dbReference type="GO" id="GO:0005525">
    <property type="term" value="F:GTP binding"/>
    <property type="evidence" value="ECO:0007669"/>
    <property type="project" value="InterPro"/>
</dbReference>
<dbReference type="Pfam" id="PF00071">
    <property type="entry name" value="Ras"/>
    <property type="match status" value="1"/>
</dbReference>
<dbReference type="Proteomes" id="UP000281549">
    <property type="component" value="Unassembled WGS sequence"/>
</dbReference>
<keyword evidence="1" id="KW-0547">Nucleotide-binding</keyword>
<keyword evidence="2" id="KW-0378">Hydrolase</keyword>
<gene>
    <name evidence="2" type="ORF">O9G_003341</name>
    <name evidence="3" type="ORF">ROZALSC1DRAFT_27351</name>
</gene>
<dbReference type="EMBL" id="ML004975">
    <property type="protein sequence ID" value="RKP21229.1"/>
    <property type="molecule type" value="Genomic_DNA"/>
</dbReference>
<dbReference type="SUPFAM" id="SSF52540">
    <property type="entry name" value="P-loop containing nucleoside triphosphate hydrolases"/>
    <property type="match status" value="1"/>
</dbReference>
<protein>
    <submittedName>
        <fullName evidence="3">P-loop containing nucleoside triphosphate hydrolase protein</fullName>
    </submittedName>
    <submittedName>
        <fullName evidence="2">p-loop containing nucleoside triphosphate hydrolase domain-containing protein</fullName>
    </submittedName>
</protein>
<evidence type="ECO:0000313" key="2">
    <source>
        <dbReference type="EMBL" id="EPZ36470.1"/>
    </source>
</evidence>
<dbReference type="SMART" id="SM00175">
    <property type="entry name" value="RAB"/>
    <property type="match status" value="1"/>
</dbReference>
<dbReference type="AlphaFoldDB" id="A0A075B267"/>
<name>A0A075B267_ROZAC</name>
<dbReference type="STRING" id="988480.A0A075B267"/>
<organism evidence="2 4">
    <name type="scientific">Rozella allomycis (strain CSF55)</name>
    <dbReference type="NCBI Taxonomy" id="988480"/>
    <lineage>
        <taxon>Eukaryota</taxon>
        <taxon>Fungi</taxon>
        <taxon>Fungi incertae sedis</taxon>
        <taxon>Cryptomycota</taxon>
        <taxon>Cryptomycota incertae sedis</taxon>
        <taxon>Rozella</taxon>
    </lineage>
</organism>
<dbReference type="Proteomes" id="UP000030755">
    <property type="component" value="Unassembled WGS sequence"/>
</dbReference>
<evidence type="ECO:0000313" key="4">
    <source>
        <dbReference type="Proteomes" id="UP000030755"/>
    </source>
</evidence>
<dbReference type="InterPro" id="IPR001806">
    <property type="entry name" value="Small_GTPase"/>
</dbReference>
<sequence length="151" mass="16989">MSLTFDRYKLCVLGTKASGKSSLIGSMANPLAAKSNKYTMELFFVDVPGHEVFSDDSIRYITDSRVVLVCIDLTSEDTFESIKSLISKLKASKDAKVIMVGTKCDKANKKKITREKLDQLRQMFQVEYFECSSIDAQQTNALLKRLIDLVE</sequence>
<evidence type="ECO:0000313" key="5">
    <source>
        <dbReference type="Proteomes" id="UP000281549"/>
    </source>
</evidence>
<dbReference type="EMBL" id="KE560559">
    <property type="protein sequence ID" value="EPZ36470.1"/>
    <property type="molecule type" value="Genomic_DNA"/>
</dbReference>
<dbReference type="PANTHER" id="PTHR47978">
    <property type="match status" value="1"/>
</dbReference>
<reference evidence="2 4" key="1">
    <citation type="journal article" date="2013" name="Curr. Biol.">
        <title>Shared signatures of parasitism and phylogenomics unite Cryptomycota and microsporidia.</title>
        <authorList>
            <person name="James T.Y."/>
            <person name="Pelin A."/>
            <person name="Bonen L."/>
            <person name="Ahrendt S."/>
            <person name="Sain D."/>
            <person name="Corradi N."/>
            <person name="Stajich J.E."/>
        </authorList>
    </citation>
    <scope>NUCLEOTIDE SEQUENCE [LARGE SCALE GENOMIC DNA]</scope>
    <source>
        <strain evidence="2 4">CSF55</strain>
        <strain evidence="2 4">CSF55</strain>
    </source>
</reference>
<evidence type="ECO:0000256" key="1">
    <source>
        <dbReference type="ARBA" id="ARBA00022741"/>
    </source>
</evidence>
<dbReference type="SMART" id="SM00173">
    <property type="entry name" value="RAS"/>
    <property type="match status" value="1"/>
</dbReference>
<reference evidence="3" key="3">
    <citation type="submission" date="2018-08" db="EMBL/GenBank/DDBJ databases">
        <title>Leveraging single-cell genomics to expand the Fungal Tree of Life.</title>
        <authorList>
            <consortium name="DOE Joint Genome Institute"/>
            <person name="Ahrendt S.R."/>
            <person name="Quandt C.A."/>
            <person name="Ciobanu D."/>
            <person name="Clum A."/>
            <person name="Salamov A."/>
            <person name="Andreopoulos B."/>
            <person name="Cheng J.-F."/>
            <person name="Woyke T."/>
            <person name="Pelin A."/>
            <person name="Henrissat B."/>
            <person name="Reynolds N."/>
            <person name="Benny G.L."/>
            <person name="Smith M.E."/>
            <person name="James T.Y."/>
            <person name="Grigoriev I.V."/>
        </authorList>
    </citation>
    <scope>NUCLEOTIDE SEQUENCE</scope>
    <source>
        <strain evidence="3">CSF55</strain>
    </source>
</reference>
<reference evidence="5" key="2">
    <citation type="journal article" date="2018" name="Nat. Microbiol.">
        <title>Leveraging single-cell genomics to expand the fungal tree of life.</title>
        <authorList>
            <person name="Ahrendt S.R."/>
            <person name="Quandt C.A."/>
            <person name="Ciobanu D."/>
            <person name="Clum A."/>
            <person name="Salamov A."/>
            <person name="Andreopoulos B."/>
            <person name="Cheng J.F."/>
            <person name="Woyke T."/>
            <person name="Pelin A."/>
            <person name="Henrissat B."/>
            <person name="Reynolds N.K."/>
            <person name="Benny G.L."/>
            <person name="Smith M.E."/>
            <person name="James T.Y."/>
            <person name="Grigoriev I.V."/>
        </authorList>
    </citation>
    <scope>NUCLEOTIDE SEQUENCE [LARGE SCALE GENOMIC DNA]</scope>
    <source>
        <strain evidence="5">CSF55</strain>
    </source>
</reference>
<dbReference type="PROSITE" id="PS51419">
    <property type="entry name" value="RAB"/>
    <property type="match status" value="1"/>
</dbReference>
<proteinExistence type="predicted"/>
<dbReference type="PRINTS" id="PR00449">
    <property type="entry name" value="RASTRNSFRMNG"/>
</dbReference>
<dbReference type="Gene3D" id="3.40.50.300">
    <property type="entry name" value="P-loop containing nucleotide triphosphate hydrolases"/>
    <property type="match status" value="1"/>
</dbReference>
<evidence type="ECO:0000313" key="3">
    <source>
        <dbReference type="EMBL" id="RKP21229.1"/>
    </source>
</evidence>
<keyword evidence="4" id="KW-1185">Reference proteome</keyword>
<dbReference type="InterPro" id="IPR027417">
    <property type="entry name" value="P-loop_NTPase"/>
</dbReference>
<accession>A0A075B267</accession>